<dbReference type="PRINTS" id="PR00410">
    <property type="entry name" value="PHEHYDRXLASE"/>
</dbReference>
<dbReference type="GO" id="GO:0051537">
    <property type="term" value="F:2 iron, 2 sulfur cluster binding"/>
    <property type="evidence" value="ECO:0007669"/>
    <property type="project" value="UniProtKB-KW"/>
</dbReference>
<dbReference type="InterPro" id="IPR039261">
    <property type="entry name" value="FNR_nucleotide-bd"/>
</dbReference>
<dbReference type="Gene3D" id="3.40.50.80">
    <property type="entry name" value="Nucleotide-binding domain of ferredoxin-NADP reductase (FNR) module"/>
    <property type="match status" value="1"/>
</dbReference>
<evidence type="ECO:0000259" key="14">
    <source>
        <dbReference type="PROSITE" id="PS51384"/>
    </source>
</evidence>
<protein>
    <submittedName>
        <fullName evidence="15">Dihydroorotate dehydrogenase electron transfer subunit</fullName>
    </submittedName>
</protein>
<dbReference type="SUPFAM" id="SSF63380">
    <property type="entry name" value="Riboflavin synthase domain-like"/>
    <property type="match status" value="1"/>
</dbReference>
<dbReference type="AlphaFoldDB" id="A0A1Y5RSZ4"/>
<evidence type="ECO:0000256" key="10">
    <source>
        <dbReference type="ARBA" id="ARBA00023004"/>
    </source>
</evidence>
<dbReference type="PANTHER" id="PTHR47354">
    <property type="entry name" value="NADH OXIDOREDUCTASE HCR"/>
    <property type="match status" value="1"/>
</dbReference>
<feature type="transmembrane region" description="Helical" evidence="13">
    <location>
        <begin position="37"/>
        <end position="61"/>
    </location>
</feature>
<keyword evidence="4 13" id="KW-0812">Transmembrane</keyword>
<evidence type="ECO:0000256" key="3">
    <source>
        <dbReference type="ARBA" id="ARBA00022630"/>
    </source>
</evidence>
<feature type="transmembrane region" description="Helical" evidence="13">
    <location>
        <begin position="113"/>
        <end position="132"/>
    </location>
</feature>
<evidence type="ECO:0000256" key="13">
    <source>
        <dbReference type="SAM" id="Phobius"/>
    </source>
</evidence>
<evidence type="ECO:0000313" key="16">
    <source>
        <dbReference type="Proteomes" id="UP000193077"/>
    </source>
</evidence>
<evidence type="ECO:0000256" key="9">
    <source>
        <dbReference type="ARBA" id="ARBA00023002"/>
    </source>
</evidence>
<evidence type="ECO:0000256" key="1">
    <source>
        <dbReference type="ARBA" id="ARBA00001974"/>
    </source>
</evidence>
<feature type="transmembrane region" description="Helical" evidence="13">
    <location>
        <begin position="169"/>
        <end position="188"/>
    </location>
</feature>
<dbReference type="GO" id="GO:0050660">
    <property type="term" value="F:flavin adenine dinucleotide binding"/>
    <property type="evidence" value="ECO:0007669"/>
    <property type="project" value="TreeGrafter"/>
</dbReference>
<organism evidence="15 16">
    <name type="scientific">Falsiruegeria litorea R37</name>
    <dbReference type="NCBI Taxonomy" id="1200284"/>
    <lineage>
        <taxon>Bacteria</taxon>
        <taxon>Pseudomonadati</taxon>
        <taxon>Pseudomonadota</taxon>
        <taxon>Alphaproteobacteria</taxon>
        <taxon>Rhodobacterales</taxon>
        <taxon>Roseobacteraceae</taxon>
        <taxon>Falsiruegeria</taxon>
    </lineage>
</organism>
<reference evidence="15 16" key="1">
    <citation type="submission" date="2017-03" db="EMBL/GenBank/DDBJ databases">
        <authorList>
            <person name="Afonso C.L."/>
            <person name="Miller P.J."/>
            <person name="Scott M.A."/>
            <person name="Spackman E."/>
            <person name="Goraichik I."/>
            <person name="Dimitrov K.M."/>
            <person name="Suarez D.L."/>
            <person name="Swayne D.E."/>
        </authorList>
    </citation>
    <scope>NUCLEOTIDE SEQUENCE [LARGE SCALE GENOMIC DNA]</scope>
    <source>
        <strain evidence="15 16">CECT 7639</strain>
    </source>
</reference>
<evidence type="ECO:0000256" key="6">
    <source>
        <dbReference type="ARBA" id="ARBA00022723"/>
    </source>
</evidence>
<feature type="transmembrane region" description="Helical" evidence="13">
    <location>
        <begin position="144"/>
        <end position="163"/>
    </location>
</feature>
<accession>A0A1Y5RSZ4</accession>
<comment type="cofactor">
    <cofactor evidence="1">
        <name>FAD</name>
        <dbReference type="ChEBI" id="CHEBI:57692"/>
    </cofactor>
</comment>
<keyword evidence="5" id="KW-0001">2Fe-2S</keyword>
<evidence type="ECO:0000256" key="11">
    <source>
        <dbReference type="ARBA" id="ARBA00023014"/>
    </source>
</evidence>
<dbReference type="GO" id="GO:0046872">
    <property type="term" value="F:metal ion binding"/>
    <property type="evidence" value="ECO:0007669"/>
    <property type="project" value="UniProtKB-KW"/>
</dbReference>
<keyword evidence="3" id="KW-0285">Flavoprotein</keyword>
<proteinExistence type="predicted"/>
<dbReference type="Gene3D" id="2.40.30.10">
    <property type="entry name" value="Translation factors"/>
    <property type="match status" value="1"/>
</dbReference>
<dbReference type="Proteomes" id="UP000193077">
    <property type="component" value="Unassembled WGS sequence"/>
</dbReference>
<dbReference type="InterPro" id="IPR017927">
    <property type="entry name" value="FAD-bd_FR_type"/>
</dbReference>
<dbReference type="PROSITE" id="PS51384">
    <property type="entry name" value="FAD_FR"/>
    <property type="match status" value="1"/>
</dbReference>
<keyword evidence="11" id="KW-0411">Iron-sulfur</keyword>
<dbReference type="EMBL" id="FWFO01000001">
    <property type="protein sequence ID" value="SLN24657.1"/>
    <property type="molecule type" value="Genomic_DNA"/>
</dbReference>
<sequence>MSAHWRLRLATLVLVILVLVPVPLVMASFDSPSEQMLSHAFGTVALMSMALTVILSARLRVIDVVFGGLDKNYVVHKWLGLTAFAAMLVHDTFEAEVKGVPDLFGLHELASDFGGWVYNSLLVLIAATFLHVIPYRWWRLSHRFMVAVFVLSMAHFVLIPKPLALQGFAGLYLLGFCGLGLIAALFALRPRSIPAPTPYVVTDVQHCEQFTQLTLSPKGRPLQHKAGQFAFLQLEGSSRREAHPFTIASSPQEDGSMRFMISRRIGWTNGELRKVTSDQTIWIDGPYGQFLRRPGSSRQVWLSAGIGVTPFLAWAAEGLRPESHVDIVHICRSRANAPDLSALETFAGNHPETVSLKIIETERTGRPTPHQLMRFMRDIPGKVDLYFCGPRTFYDDVAQICRDAKKGQFTVHHEAFELRGGLRLPTGLRQHLVTLGDGLGMTQWLPKSLRTTADTREKVPDQ</sequence>
<dbReference type="OrthoDB" id="9792185at2"/>
<keyword evidence="9" id="KW-0560">Oxidoreductase</keyword>
<keyword evidence="16" id="KW-1185">Reference proteome</keyword>
<dbReference type="PANTHER" id="PTHR47354:SF8">
    <property type="entry name" value="1,2-PHENYLACETYL-COA EPOXIDASE, SUBUNIT E"/>
    <property type="match status" value="1"/>
</dbReference>
<evidence type="ECO:0000256" key="8">
    <source>
        <dbReference type="ARBA" id="ARBA00022989"/>
    </source>
</evidence>
<evidence type="ECO:0000313" key="15">
    <source>
        <dbReference type="EMBL" id="SLN24657.1"/>
    </source>
</evidence>
<feature type="domain" description="FAD-binding FR-type" evidence="14">
    <location>
        <begin position="194"/>
        <end position="293"/>
    </location>
</feature>
<keyword evidence="8 13" id="KW-1133">Transmembrane helix</keyword>
<dbReference type="Pfam" id="PF01794">
    <property type="entry name" value="Ferric_reduct"/>
    <property type="match status" value="1"/>
</dbReference>
<keyword evidence="12 13" id="KW-0472">Membrane</keyword>
<feature type="transmembrane region" description="Helical" evidence="13">
    <location>
        <begin position="73"/>
        <end position="93"/>
    </location>
</feature>
<dbReference type="InterPro" id="IPR013130">
    <property type="entry name" value="Fe3_Rdtase_TM_dom"/>
</dbReference>
<keyword evidence="7" id="KW-0274">FAD</keyword>
<dbReference type="InterPro" id="IPR013112">
    <property type="entry name" value="FAD-bd_8"/>
</dbReference>
<dbReference type="GO" id="GO:0016491">
    <property type="term" value="F:oxidoreductase activity"/>
    <property type="evidence" value="ECO:0007669"/>
    <property type="project" value="UniProtKB-KW"/>
</dbReference>
<dbReference type="InterPro" id="IPR050415">
    <property type="entry name" value="MRET"/>
</dbReference>
<name>A0A1Y5RSZ4_9RHOB</name>
<gene>
    <name evidence="15" type="ORF">TRL7639_00809</name>
</gene>
<comment type="subcellular location">
    <subcellularLocation>
        <location evidence="2">Membrane</location>
        <topology evidence="2">Multi-pass membrane protein</topology>
    </subcellularLocation>
</comment>
<keyword evidence="6" id="KW-0479">Metal-binding</keyword>
<evidence type="ECO:0000256" key="4">
    <source>
        <dbReference type="ARBA" id="ARBA00022692"/>
    </source>
</evidence>
<evidence type="ECO:0000256" key="7">
    <source>
        <dbReference type="ARBA" id="ARBA00022827"/>
    </source>
</evidence>
<evidence type="ECO:0000256" key="12">
    <source>
        <dbReference type="ARBA" id="ARBA00023136"/>
    </source>
</evidence>
<dbReference type="Pfam" id="PF08022">
    <property type="entry name" value="FAD_binding_8"/>
    <property type="match status" value="1"/>
</dbReference>
<keyword evidence="10" id="KW-0408">Iron</keyword>
<evidence type="ECO:0000256" key="2">
    <source>
        <dbReference type="ARBA" id="ARBA00004141"/>
    </source>
</evidence>
<dbReference type="SUPFAM" id="SSF52343">
    <property type="entry name" value="Ferredoxin reductase-like, C-terminal NADP-linked domain"/>
    <property type="match status" value="1"/>
</dbReference>
<evidence type="ECO:0000256" key="5">
    <source>
        <dbReference type="ARBA" id="ARBA00022714"/>
    </source>
</evidence>
<dbReference type="InterPro" id="IPR017938">
    <property type="entry name" value="Riboflavin_synthase-like_b-brl"/>
</dbReference>
<dbReference type="GO" id="GO:0016020">
    <property type="term" value="C:membrane"/>
    <property type="evidence" value="ECO:0007669"/>
    <property type="project" value="UniProtKB-SubCell"/>
</dbReference>